<name>A0AAE8YIT5_9CAUD</name>
<proteinExistence type="predicted"/>
<accession>A0AAE8YIT5</accession>
<evidence type="ECO:0000313" key="1">
    <source>
        <dbReference type="EMBL" id="UGC97778.1"/>
    </source>
</evidence>
<sequence>MKIEMIKNAGGALLPATDEEAEKLKRFKNGAMYTIEMKLTRNPKFHAKMFAFFNFCFEHWCAERAGYQFMDREAQFNTFRNHLTVLAGFYTQTYKIDGSVRVEARSLAYANMSPEDFEACYSAVVNAAIKHVFAGKTDEKIINRLWSFF</sequence>
<dbReference type="EMBL" id="OL396571">
    <property type="protein sequence ID" value="UGC97778.1"/>
    <property type="molecule type" value="Genomic_DNA"/>
</dbReference>
<organism evidence="1 2">
    <name type="scientific">Pantoea phage PdC23</name>
    <dbReference type="NCBI Taxonomy" id="2894356"/>
    <lineage>
        <taxon>Viruses</taxon>
        <taxon>Duplodnaviria</taxon>
        <taxon>Heunggongvirae</taxon>
        <taxon>Uroviricota</taxon>
        <taxon>Caudoviricetes</taxon>
        <taxon>Felixviridae</taxon>
        <taxon>Certevirus</taxon>
        <taxon>Certevirus C23</taxon>
    </lineage>
</organism>
<reference evidence="1" key="1">
    <citation type="journal article" date="2022" name="Curr. Microbiol.">
        <title>Isolation, Characterization, and Comparative Genomic Analysis of vB_Pd_C23, a Novel Bacteriophage of Pantoea dispersa.</title>
        <authorList>
            <person name="Grami E."/>
            <person name="Laadouze I."/>
            <person name="Ben Tiba S."/>
            <person name="Hafiane A."/>
            <person name="Sealey K.S."/>
            <person name="Saidi N."/>
        </authorList>
    </citation>
    <scope>NUCLEOTIDE SEQUENCE</scope>
</reference>
<dbReference type="Pfam" id="PF07105">
    <property type="entry name" value="DUF1367"/>
    <property type="match status" value="2"/>
</dbReference>
<evidence type="ECO:0008006" key="3">
    <source>
        <dbReference type="Google" id="ProtNLM"/>
    </source>
</evidence>
<gene>
    <name evidence="1" type="ORF">pdc_065</name>
</gene>
<dbReference type="InterPro" id="IPR009797">
    <property type="entry name" value="DUF1367"/>
</dbReference>
<evidence type="ECO:0000313" key="2">
    <source>
        <dbReference type="Proteomes" id="UP000828384"/>
    </source>
</evidence>
<keyword evidence="2" id="KW-1185">Reference proteome</keyword>
<protein>
    <recommendedName>
        <fullName evidence="3">DUF1367 family protein</fullName>
    </recommendedName>
</protein>
<dbReference type="Proteomes" id="UP000828384">
    <property type="component" value="Segment"/>
</dbReference>